<name>A0A0N1HDM7_9EURO</name>
<gene>
    <name evidence="1" type="ORF">AB675_1788</name>
</gene>
<keyword evidence="2" id="KW-1185">Reference proteome</keyword>
<protein>
    <recommendedName>
        <fullName evidence="3">ABM domain-containing protein</fullName>
    </recommendedName>
</protein>
<dbReference type="GeneID" id="28733585"/>
<proteinExistence type="predicted"/>
<accession>A0A0N1HDM7</accession>
<sequence length="204" mass="23226">MATAEQMKQYEEVLKTHTPALNKPVTEIVIFRTKEEITEETRTALERDFVGPSSRGKGVRATAWGYALDDPRTFVIAFDWEKIQYHWDFWQTPEFATVMGAIDKWFVPGRPLVRHYDFNPPGLLKSKFVSISIWDEGEEKDVKEIKSKVNSEQQGWEARQAGFAADMGEMTWCAVVLGYGSEEAARADGIQPKGVTHLVQLKRA</sequence>
<dbReference type="OrthoDB" id="3830579at2759"/>
<dbReference type="VEuPathDB" id="FungiDB:AB675_1788"/>
<dbReference type="SUPFAM" id="SSF54909">
    <property type="entry name" value="Dimeric alpha+beta barrel"/>
    <property type="match status" value="1"/>
</dbReference>
<organism evidence="1 2">
    <name type="scientific">Cyphellophora attinorum</name>
    <dbReference type="NCBI Taxonomy" id="1664694"/>
    <lineage>
        <taxon>Eukaryota</taxon>
        <taxon>Fungi</taxon>
        <taxon>Dikarya</taxon>
        <taxon>Ascomycota</taxon>
        <taxon>Pezizomycotina</taxon>
        <taxon>Eurotiomycetes</taxon>
        <taxon>Chaetothyriomycetidae</taxon>
        <taxon>Chaetothyriales</taxon>
        <taxon>Cyphellophoraceae</taxon>
        <taxon>Cyphellophora</taxon>
    </lineage>
</organism>
<dbReference type="RefSeq" id="XP_018003097.1">
    <property type="nucleotide sequence ID" value="XM_018141705.1"/>
</dbReference>
<evidence type="ECO:0008006" key="3">
    <source>
        <dbReference type="Google" id="ProtNLM"/>
    </source>
</evidence>
<comment type="caution">
    <text evidence="1">The sequence shown here is derived from an EMBL/GenBank/DDBJ whole genome shotgun (WGS) entry which is preliminary data.</text>
</comment>
<reference evidence="1 2" key="1">
    <citation type="submission" date="2015-06" db="EMBL/GenBank/DDBJ databases">
        <title>Draft genome of the ant-associated black yeast Phialophora attae CBS 131958.</title>
        <authorList>
            <person name="Moreno L.F."/>
            <person name="Stielow B.J."/>
            <person name="de Hoog S."/>
            <person name="Vicente V.A."/>
            <person name="Weiss V.A."/>
            <person name="de Vries M."/>
            <person name="Cruz L.M."/>
            <person name="Souza E.M."/>
        </authorList>
    </citation>
    <scope>NUCLEOTIDE SEQUENCE [LARGE SCALE GENOMIC DNA]</scope>
    <source>
        <strain evidence="1 2">CBS 131958</strain>
    </source>
</reference>
<dbReference type="InterPro" id="IPR011008">
    <property type="entry name" value="Dimeric_a/b-barrel"/>
</dbReference>
<dbReference type="AlphaFoldDB" id="A0A0N1HDM7"/>
<evidence type="ECO:0000313" key="2">
    <source>
        <dbReference type="Proteomes" id="UP000038010"/>
    </source>
</evidence>
<dbReference type="Proteomes" id="UP000038010">
    <property type="component" value="Unassembled WGS sequence"/>
</dbReference>
<evidence type="ECO:0000313" key="1">
    <source>
        <dbReference type="EMBL" id="KPI43134.1"/>
    </source>
</evidence>
<dbReference type="Gene3D" id="3.30.70.100">
    <property type="match status" value="1"/>
</dbReference>
<dbReference type="EMBL" id="LFJN01000006">
    <property type="protein sequence ID" value="KPI43134.1"/>
    <property type="molecule type" value="Genomic_DNA"/>
</dbReference>